<evidence type="ECO:0000313" key="2">
    <source>
        <dbReference type="EMBL" id="MDO6575942.1"/>
    </source>
</evidence>
<evidence type="ECO:0000313" key="3">
    <source>
        <dbReference type="Proteomes" id="UP001170717"/>
    </source>
</evidence>
<evidence type="ECO:0000256" key="1">
    <source>
        <dbReference type="SAM" id="Phobius"/>
    </source>
</evidence>
<dbReference type="AlphaFoldDB" id="A0AAW7Z133"/>
<comment type="caution">
    <text evidence="2">The sequence shown here is derived from an EMBL/GenBank/DDBJ whole genome shotgun (WGS) entry which is preliminary data.</text>
</comment>
<keyword evidence="1" id="KW-1133">Transmembrane helix</keyword>
<gene>
    <name evidence="2" type="ORF">Q4527_00975</name>
</gene>
<dbReference type="RefSeq" id="WP_303537827.1">
    <property type="nucleotide sequence ID" value="NZ_JAUOQI010000001.1"/>
</dbReference>
<proteinExistence type="predicted"/>
<accession>A0AAW7Z133</accession>
<feature type="transmembrane region" description="Helical" evidence="1">
    <location>
        <begin position="34"/>
        <end position="52"/>
    </location>
</feature>
<dbReference type="EMBL" id="JAUOQI010000001">
    <property type="protein sequence ID" value="MDO6575942.1"/>
    <property type="molecule type" value="Genomic_DNA"/>
</dbReference>
<keyword evidence="1" id="KW-0472">Membrane</keyword>
<dbReference type="Proteomes" id="UP001170717">
    <property type="component" value="Unassembled WGS sequence"/>
</dbReference>
<protein>
    <submittedName>
        <fullName evidence="2">Uncharacterized protein</fullName>
    </submittedName>
</protein>
<keyword evidence="1" id="KW-0812">Transmembrane</keyword>
<reference evidence="2" key="1">
    <citation type="submission" date="2023-07" db="EMBL/GenBank/DDBJ databases">
        <title>Genome content predicts the carbon catabolic preferences of heterotrophic bacteria.</title>
        <authorList>
            <person name="Gralka M."/>
        </authorList>
    </citation>
    <scope>NUCLEOTIDE SEQUENCE</scope>
    <source>
        <strain evidence="2">F2M12</strain>
    </source>
</reference>
<organism evidence="2 3">
    <name type="scientific">Alteromonas stellipolaris</name>
    <dbReference type="NCBI Taxonomy" id="233316"/>
    <lineage>
        <taxon>Bacteria</taxon>
        <taxon>Pseudomonadati</taxon>
        <taxon>Pseudomonadota</taxon>
        <taxon>Gammaproteobacteria</taxon>
        <taxon>Alteromonadales</taxon>
        <taxon>Alteromonadaceae</taxon>
        <taxon>Alteromonas/Salinimonas group</taxon>
        <taxon>Alteromonas</taxon>
    </lineage>
</organism>
<sequence length="218" mass="24554">MSEKDEYIVSIEKDNRVELATGVHAFQNLFKHPIIVTVVATIVVAFASNIVTKAFQLRDKKLETIAMFENDIPREIRLKTHLAKIRSVLETSGCSTDGGKELDKPFVIGLTGKTCSDAESLYLKYFDESLKLKNGASLTKMRTIFDDDFIKRESSKLKSVLEILSESSSPICIVNAEKEANKLYIELLEVSIDDIEGKKRQELRSPRPLPTNLEKCNN</sequence>
<name>A0AAW7Z133_9ALTE</name>